<accession>A0A8B7ASF5</accession>
<dbReference type="PROSITE" id="PS50240">
    <property type="entry name" value="TRYPSIN_DOM"/>
    <property type="match status" value="1"/>
</dbReference>
<dbReference type="PROSITE" id="PS00134">
    <property type="entry name" value="TRYPSIN_HIS"/>
    <property type="match status" value="1"/>
</dbReference>
<evidence type="ECO:0000256" key="2">
    <source>
        <dbReference type="ARBA" id="ARBA00022525"/>
    </source>
</evidence>
<gene>
    <name evidence="6" type="primary">LOC103207186</name>
</gene>
<dbReference type="GO" id="GO:0030141">
    <property type="term" value="C:secretory granule"/>
    <property type="evidence" value="ECO:0007669"/>
    <property type="project" value="TreeGrafter"/>
</dbReference>
<name>A0A8B7ASF5_ORYAF</name>
<dbReference type="AlphaFoldDB" id="A0A8B7ASF5"/>
<evidence type="ECO:0000313" key="6">
    <source>
        <dbReference type="RefSeq" id="XP_007950940.2"/>
    </source>
</evidence>
<dbReference type="SMART" id="SM00020">
    <property type="entry name" value="Tryp_SPc"/>
    <property type="match status" value="1"/>
</dbReference>
<evidence type="ECO:0000256" key="1">
    <source>
        <dbReference type="ARBA" id="ARBA00004613"/>
    </source>
</evidence>
<dbReference type="PANTHER" id="PTHR24271:SF44">
    <property type="entry name" value="1700074P13RIK PROTEIN"/>
    <property type="match status" value="1"/>
</dbReference>
<dbReference type="Proteomes" id="UP000694850">
    <property type="component" value="Unplaced"/>
</dbReference>
<dbReference type="InterPro" id="IPR043504">
    <property type="entry name" value="Peptidase_S1_PA_chymotrypsin"/>
</dbReference>
<dbReference type="SUPFAM" id="SSF50494">
    <property type="entry name" value="Trypsin-like serine proteases"/>
    <property type="match status" value="1"/>
</dbReference>
<dbReference type="OrthoDB" id="10061449at2759"/>
<dbReference type="FunFam" id="2.40.10.10:FF:000005">
    <property type="entry name" value="Serine protease 37"/>
    <property type="match status" value="1"/>
</dbReference>
<organism evidence="5 6">
    <name type="scientific">Orycteropus afer afer</name>
    <dbReference type="NCBI Taxonomy" id="1230840"/>
    <lineage>
        <taxon>Eukaryota</taxon>
        <taxon>Metazoa</taxon>
        <taxon>Chordata</taxon>
        <taxon>Craniata</taxon>
        <taxon>Vertebrata</taxon>
        <taxon>Euteleostomi</taxon>
        <taxon>Mammalia</taxon>
        <taxon>Eutheria</taxon>
        <taxon>Afrotheria</taxon>
        <taxon>Tubulidentata</taxon>
        <taxon>Orycteropodidae</taxon>
        <taxon>Orycteropus</taxon>
    </lineage>
</organism>
<dbReference type="Gene3D" id="2.40.10.10">
    <property type="entry name" value="Trypsin-like serine proteases"/>
    <property type="match status" value="2"/>
</dbReference>
<keyword evidence="5" id="KW-1185">Reference proteome</keyword>
<evidence type="ECO:0000256" key="3">
    <source>
        <dbReference type="ARBA" id="ARBA00022729"/>
    </source>
</evidence>
<reference evidence="6" key="1">
    <citation type="submission" date="2025-08" db="UniProtKB">
        <authorList>
            <consortium name="RefSeq"/>
        </authorList>
    </citation>
    <scope>IDENTIFICATION</scope>
</reference>
<dbReference type="FunFam" id="2.40.10.10:FF:000049">
    <property type="entry name" value="probable inactive serine protease 37"/>
    <property type="match status" value="1"/>
</dbReference>
<dbReference type="InterPro" id="IPR001254">
    <property type="entry name" value="Trypsin_dom"/>
</dbReference>
<comment type="subcellular location">
    <subcellularLocation>
        <location evidence="1">Secreted</location>
    </subcellularLocation>
</comment>
<protein>
    <submittedName>
        <fullName evidence="6">Serine protease 58-like</fullName>
    </submittedName>
</protein>
<proteinExistence type="predicted"/>
<dbReference type="GO" id="GO:0006508">
    <property type="term" value="P:proteolysis"/>
    <property type="evidence" value="ECO:0007669"/>
    <property type="project" value="InterPro"/>
</dbReference>
<evidence type="ECO:0000256" key="4">
    <source>
        <dbReference type="ARBA" id="ARBA00023157"/>
    </source>
</evidence>
<keyword evidence="3" id="KW-0732">Signal</keyword>
<sequence length="265" mass="29878">MATCEPPSRLPFTCAQEQSDMLTVNASLRGPSQLLVALASHSRHADFDLPQDFTLPYMVYLQSTRKPCVGSLIHPEWVLTAAHCPPPDKIRLGVYQPSSPTRKEQRRDPLFTVPHPEFHAHTMSHDLMLIKLSKAANINRHVGTIAIALEPLTFNESCFIPTWTWNDYKNFTDPDLLAWIYQHSLPFSECQEMLLKRSYGNIMCVGRPLKVSSKVKEVSAAPAICTGRLHGILSWAKGSITLGSEGFFTEVHPYARWIMKIINTH</sequence>
<keyword evidence="4" id="KW-1015">Disulfide bond</keyword>
<dbReference type="InterPro" id="IPR001314">
    <property type="entry name" value="Peptidase_S1A"/>
</dbReference>
<dbReference type="RefSeq" id="XP_007950940.2">
    <property type="nucleotide sequence ID" value="XM_007952749.2"/>
</dbReference>
<dbReference type="Pfam" id="PF00089">
    <property type="entry name" value="Trypsin"/>
    <property type="match status" value="1"/>
</dbReference>
<dbReference type="GO" id="GO:0004252">
    <property type="term" value="F:serine-type endopeptidase activity"/>
    <property type="evidence" value="ECO:0007669"/>
    <property type="project" value="InterPro"/>
</dbReference>
<dbReference type="PRINTS" id="PR00722">
    <property type="entry name" value="CHYMOTRYPSIN"/>
</dbReference>
<dbReference type="GO" id="GO:2000243">
    <property type="term" value="P:positive regulation of reproductive process"/>
    <property type="evidence" value="ECO:0007669"/>
    <property type="project" value="UniProtKB-ARBA"/>
</dbReference>
<evidence type="ECO:0000313" key="5">
    <source>
        <dbReference type="Proteomes" id="UP000694850"/>
    </source>
</evidence>
<dbReference type="PANTHER" id="PTHR24271">
    <property type="entry name" value="KALLIKREIN-RELATED"/>
    <property type="match status" value="1"/>
</dbReference>
<dbReference type="GeneID" id="103207186"/>
<dbReference type="GO" id="GO:0005576">
    <property type="term" value="C:extracellular region"/>
    <property type="evidence" value="ECO:0007669"/>
    <property type="project" value="UniProtKB-SubCell"/>
</dbReference>
<dbReference type="InterPro" id="IPR018114">
    <property type="entry name" value="TRYPSIN_HIS"/>
</dbReference>
<keyword evidence="2" id="KW-0964">Secreted</keyword>
<dbReference type="InterPro" id="IPR009003">
    <property type="entry name" value="Peptidase_S1_PA"/>
</dbReference>